<reference evidence="1" key="1">
    <citation type="submission" date="2014-11" db="EMBL/GenBank/DDBJ databases">
        <authorList>
            <person name="Amaro Gonzalez C."/>
        </authorList>
    </citation>
    <scope>NUCLEOTIDE SEQUENCE</scope>
</reference>
<proteinExistence type="predicted"/>
<organism evidence="1">
    <name type="scientific">Anguilla anguilla</name>
    <name type="common">European freshwater eel</name>
    <name type="synonym">Muraena anguilla</name>
    <dbReference type="NCBI Taxonomy" id="7936"/>
    <lineage>
        <taxon>Eukaryota</taxon>
        <taxon>Metazoa</taxon>
        <taxon>Chordata</taxon>
        <taxon>Craniata</taxon>
        <taxon>Vertebrata</taxon>
        <taxon>Euteleostomi</taxon>
        <taxon>Actinopterygii</taxon>
        <taxon>Neopterygii</taxon>
        <taxon>Teleostei</taxon>
        <taxon>Anguilliformes</taxon>
        <taxon>Anguillidae</taxon>
        <taxon>Anguilla</taxon>
    </lineage>
</organism>
<reference evidence="1" key="2">
    <citation type="journal article" date="2015" name="Fish Shellfish Immunol.">
        <title>Early steps in the European eel (Anguilla anguilla)-Vibrio vulnificus interaction in the gills: Role of the RtxA13 toxin.</title>
        <authorList>
            <person name="Callol A."/>
            <person name="Pajuelo D."/>
            <person name="Ebbesson L."/>
            <person name="Teles M."/>
            <person name="MacKenzie S."/>
            <person name="Amaro C."/>
        </authorList>
    </citation>
    <scope>NUCLEOTIDE SEQUENCE</scope>
</reference>
<dbReference type="EMBL" id="GBXM01102171">
    <property type="protein sequence ID" value="JAH06406.1"/>
    <property type="molecule type" value="Transcribed_RNA"/>
</dbReference>
<dbReference type="AlphaFoldDB" id="A0A0E9SPK9"/>
<protein>
    <submittedName>
        <fullName evidence="1">Uncharacterized protein</fullName>
    </submittedName>
</protein>
<sequence length="82" mass="8990">MLLFAASPHLPPTAYFLNLKFTDVLHVRKTVNLANLNGQVSTTSSNVCCMCAPLTQDSNHFAPYRPHITTGELALSVTEVFL</sequence>
<dbReference type="EMBL" id="GBXM01065351">
    <property type="protein sequence ID" value="JAH43226.1"/>
    <property type="molecule type" value="Transcribed_RNA"/>
</dbReference>
<evidence type="ECO:0000313" key="1">
    <source>
        <dbReference type="EMBL" id="JAH43226.1"/>
    </source>
</evidence>
<accession>A0A0E9SPK9</accession>
<name>A0A0E9SPK9_ANGAN</name>